<keyword evidence="4" id="KW-0285">Flavoprotein</keyword>
<dbReference type="RefSeq" id="WP_228233302.1">
    <property type="nucleotide sequence ID" value="NZ_JAJGNA010000004.1"/>
</dbReference>
<keyword evidence="5" id="KW-0288">FMN</keyword>
<keyword evidence="11" id="KW-1185">Reference proteome</keyword>
<dbReference type="Proteomes" id="UP001108027">
    <property type="component" value="Unassembled WGS sequence"/>
</dbReference>
<dbReference type="SUPFAM" id="SSF51412">
    <property type="entry name" value="Inosine monophosphate dehydrogenase (IMPDH)"/>
    <property type="match status" value="1"/>
</dbReference>
<dbReference type="GO" id="GO:0018580">
    <property type="term" value="F:nitronate monooxygenase activity"/>
    <property type="evidence" value="ECO:0007669"/>
    <property type="project" value="InterPro"/>
</dbReference>
<proteinExistence type="inferred from homology"/>
<evidence type="ECO:0000256" key="4">
    <source>
        <dbReference type="ARBA" id="ARBA00022630"/>
    </source>
</evidence>
<dbReference type="AlphaFoldDB" id="A0A9Q3UMH4"/>
<dbReference type="Pfam" id="PF03060">
    <property type="entry name" value="NMO"/>
    <property type="match status" value="1"/>
</dbReference>
<evidence type="ECO:0000256" key="8">
    <source>
        <dbReference type="ARBA" id="ARBA00031155"/>
    </source>
</evidence>
<evidence type="ECO:0000256" key="3">
    <source>
        <dbReference type="ARBA" id="ARBA00022575"/>
    </source>
</evidence>
<evidence type="ECO:0000313" key="11">
    <source>
        <dbReference type="Proteomes" id="UP001108027"/>
    </source>
</evidence>
<accession>A0A9Q3UMH4</accession>
<dbReference type="PANTHER" id="PTHR42747:SF3">
    <property type="entry name" value="NITRONATE MONOOXYGENASE-RELATED"/>
    <property type="match status" value="1"/>
</dbReference>
<comment type="caution">
    <text evidence="10">The sequence shown here is derived from an EMBL/GenBank/DDBJ whole genome shotgun (WGS) entry which is preliminary data.</text>
</comment>
<keyword evidence="3" id="KW-0216">Detoxification</keyword>
<evidence type="ECO:0000313" key="10">
    <source>
        <dbReference type="EMBL" id="MCC4307954.1"/>
    </source>
</evidence>
<dbReference type="CDD" id="cd04730">
    <property type="entry name" value="NPD_like"/>
    <property type="match status" value="1"/>
</dbReference>
<comment type="catalytic activity">
    <reaction evidence="9">
        <text>3 propionate 3-nitronate + 3 O2 + H2O = 3 3-oxopropanoate + 2 nitrate + nitrite + H2O2 + 3 H(+)</text>
        <dbReference type="Rhea" id="RHEA:57332"/>
        <dbReference type="ChEBI" id="CHEBI:15377"/>
        <dbReference type="ChEBI" id="CHEBI:15378"/>
        <dbReference type="ChEBI" id="CHEBI:15379"/>
        <dbReference type="ChEBI" id="CHEBI:16240"/>
        <dbReference type="ChEBI" id="CHEBI:16301"/>
        <dbReference type="ChEBI" id="CHEBI:17632"/>
        <dbReference type="ChEBI" id="CHEBI:33190"/>
        <dbReference type="ChEBI" id="CHEBI:136067"/>
    </reaction>
</comment>
<sequence>MPFQDFTLIQAPMAGGINTTELTVGAARAGALASIGAGYLSGQAIEDAARAARDGGADAFALNLFIPAERGASDQEWRRAREALAPCYQSAGVALPDDFAELPAFEEQFEAVLAARPAFFSFTFGRLPKPLMEACRARGIALMGTATTREEARALADDGVDGIVLQGEEAGGHRGSADPRGPGRPLADLLDECAGLPVPLIAAGGLMDGADMARVLAAGAAAAQLGTAFLNCPEAGTAPAWREALARAEPEQTAVTAAVSGRFARGLANAWMDERAPSAVAPYPDQHRLTAPLRKAAGAEWKSLWAGTGAHRSRALPVEELVATLLKECRADG</sequence>
<reference evidence="10" key="1">
    <citation type="submission" date="2021-10" db="EMBL/GenBank/DDBJ databases">
        <title>The diversity and Nitrogen Metabolism of Culturable Nitrate-Utilizing Bacteria Within the Oxygen Minimum Zone of the Changjiang (Yangtze River)Estuary.</title>
        <authorList>
            <person name="Zhang D."/>
            <person name="Zheng J."/>
            <person name="Liu S."/>
            <person name="He W."/>
        </authorList>
    </citation>
    <scope>NUCLEOTIDE SEQUENCE</scope>
    <source>
        <strain evidence="10">FXH-223</strain>
    </source>
</reference>
<comment type="cofactor">
    <cofactor evidence="1">
        <name>FMN</name>
        <dbReference type="ChEBI" id="CHEBI:58210"/>
    </cofactor>
</comment>
<name>A0A9Q3UMH4_9GAMM</name>
<dbReference type="GO" id="GO:0009636">
    <property type="term" value="P:response to toxic substance"/>
    <property type="evidence" value="ECO:0007669"/>
    <property type="project" value="UniProtKB-KW"/>
</dbReference>
<dbReference type="InterPro" id="IPR013785">
    <property type="entry name" value="Aldolase_TIM"/>
</dbReference>
<gene>
    <name evidence="10" type="ORF">LL252_05165</name>
</gene>
<evidence type="ECO:0000256" key="2">
    <source>
        <dbReference type="ARBA" id="ARBA00009881"/>
    </source>
</evidence>
<comment type="similarity">
    <text evidence="2">Belongs to the nitronate monooxygenase family. NMO class I subfamily.</text>
</comment>
<evidence type="ECO:0000256" key="1">
    <source>
        <dbReference type="ARBA" id="ARBA00001917"/>
    </source>
</evidence>
<organism evidence="10 11">
    <name type="scientific">Alloalcanivorax marinus</name>
    <dbReference type="NCBI Taxonomy" id="1177169"/>
    <lineage>
        <taxon>Bacteria</taxon>
        <taxon>Pseudomonadati</taxon>
        <taxon>Pseudomonadota</taxon>
        <taxon>Gammaproteobacteria</taxon>
        <taxon>Oceanospirillales</taxon>
        <taxon>Alcanivoracaceae</taxon>
        <taxon>Alloalcanivorax</taxon>
    </lineage>
</organism>
<keyword evidence="6" id="KW-0560">Oxidoreductase</keyword>
<dbReference type="EMBL" id="JAJGNA010000004">
    <property type="protein sequence ID" value="MCC4307954.1"/>
    <property type="molecule type" value="Genomic_DNA"/>
</dbReference>
<evidence type="ECO:0000256" key="6">
    <source>
        <dbReference type="ARBA" id="ARBA00023002"/>
    </source>
</evidence>
<dbReference type="InterPro" id="IPR004136">
    <property type="entry name" value="NMO"/>
</dbReference>
<keyword evidence="7 10" id="KW-0503">Monooxygenase</keyword>
<protein>
    <recommendedName>
        <fullName evidence="8">Propionate 3-nitronate monooxygenase</fullName>
    </recommendedName>
</protein>
<dbReference type="PANTHER" id="PTHR42747">
    <property type="entry name" value="NITRONATE MONOOXYGENASE-RELATED"/>
    <property type="match status" value="1"/>
</dbReference>
<evidence type="ECO:0000256" key="9">
    <source>
        <dbReference type="ARBA" id="ARBA00049401"/>
    </source>
</evidence>
<evidence type="ECO:0000256" key="7">
    <source>
        <dbReference type="ARBA" id="ARBA00023033"/>
    </source>
</evidence>
<evidence type="ECO:0000256" key="5">
    <source>
        <dbReference type="ARBA" id="ARBA00022643"/>
    </source>
</evidence>
<dbReference type="Gene3D" id="3.20.20.70">
    <property type="entry name" value="Aldolase class I"/>
    <property type="match status" value="1"/>
</dbReference>